<proteinExistence type="predicted"/>
<keyword evidence="3" id="KW-1185">Reference proteome</keyword>
<dbReference type="AlphaFoldDB" id="A0AAE7BEU2"/>
<gene>
    <name evidence="2" type="ORF">ADFLV_0352</name>
</gene>
<reference evidence="2 3" key="1">
    <citation type="submission" date="2020-05" db="EMBL/GenBank/DDBJ databases">
        <title>Complete genome sequencing of Campylobacter and Arcobacter type strains.</title>
        <authorList>
            <person name="Miller W.G."/>
            <person name="Yee E."/>
        </authorList>
    </citation>
    <scope>NUCLEOTIDE SEQUENCE [LARGE SCALE GENOMIC DNA]</scope>
    <source>
        <strain evidence="2 3">LMG 25694</strain>
    </source>
</reference>
<keyword evidence="1" id="KW-0175">Coiled coil</keyword>
<dbReference type="KEGG" id="adz:ADFLV_0352"/>
<evidence type="ECO:0000313" key="2">
    <source>
        <dbReference type="EMBL" id="QKF76412.1"/>
    </source>
</evidence>
<sequence>MNIYIYGNQSFKKEILETLEHSNIKFKLDTDTSIKEINKLSELKQTIRTYPKEIYLIDDEKIIKKNSLNKKLKFFIPKDGIEEEFLLDNGIADLSIDSLKEIPKYIIRKYEEQKDLEENDKNVSLENEDGIEGKNKSIELDEELAQLLVKEPIPEEKNIIESKEENLDDLFDTMGSGVNLDELENLIGKNEENNVNIFDNESDKNLDFNDNFGLNNISFDYDDKDILSEQEEPLNDEDILANLLDENIEDEEDSIEEVFEDVDFLEEIFAKKDKDENEKADDFENFVEEKDEDLDDINFFEEKKTELKDIEPLKGEKMSDDEFFELDSLNEKDLLEALNCTDTNESKSEKIEFKQEIVKNNSETLNISSSNVDDLSLLISKLLNNKTLEITIKIKD</sequence>
<feature type="coiled-coil region" evidence="1">
    <location>
        <begin position="241"/>
        <end position="268"/>
    </location>
</feature>
<accession>A0AAE7BEU2</accession>
<organism evidence="2 3">
    <name type="scientific">Arcobacter defluvii</name>
    <dbReference type="NCBI Taxonomy" id="873191"/>
    <lineage>
        <taxon>Bacteria</taxon>
        <taxon>Pseudomonadati</taxon>
        <taxon>Campylobacterota</taxon>
        <taxon>Epsilonproteobacteria</taxon>
        <taxon>Campylobacterales</taxon>
        <taxon>Arcobacteraceae</taxon>
        <taxon>Arcobacter</taxon>
    </lineage>
</organism>
<dbReference type="RefSeq" id="WP_129010325.1">
    <property type="nucleotide sequence ID" value="NZ_CP053835.1"/>
</dbReference>
<dbReference type="EMBL" id="CP053835">
    <property type="protein sequence ID" value="QKF76412.1"/>
    <property type="molecule type" value="Genomic_DNA"/>
</dbReference>
<protein>
    <submittedName>
        <fullName evidence="2">Uncharacterized protein</fullName>
    </submittedName>
</protein>
<dbReference type="Proteomes" id="UP000503313">
    <property type="component" value="Chromosome"/>
</dbReference>
<evidence type="ECO:0000256" key="1">
    <source>
        <dbReference type="SAM" id="Coils"/>
    </source>
</evidence>
<name>A0AAE7BEU2_9BACT</name>
<evidence type="ECO:0000313" key="3">
    <source>
        <dbReference type="Proteomes" id="UP000503313"/>
    </source>
</evidence>